<name>A0A369TIQ0_9PROT</name>
<evidence type="ECO:0000256" key="4">
    <source>
        <dbReference type="ARBA" id="ARBA00023125"/>
    </source>
</evidence>
<evidence type="ECO:0000256" key="5">
    <source>
        <dbReference type="ARBA" id="ARBA00023163"/>
    </source>
</evidence>
<dbReference type="NCBIfam" id="NF001978">
    <property type="entry name" value="PRK00767.1"/>
    <property type="match status" value="1"/>
</dbReference>
<keyword evidence="2 7" id="KW-0678">Repressor</keyword>
<dbReference type="Pfam" id="PF13977">
    <property type="entry name" value="TetR_C_6"/>
    <property type="match status" value="1"/>
</dbReference>
<comment type="caution">
    <text evidence="10">The sequence shown here is derived from an EMBL/GenBank/DDBJ whole genome shotgun (WGS) entry which is preliminary data.</text>
</comment>
<comment type="function">
    <text evidence="7">Repressor involved in choline regulation of the bet genes.</text>
</comment>
<dbReference type="InterPro" id="IPR050109">
    <property type="entry name" value="HTH-type_TetR-like_transc_reg"/>
</dbReference>
<dbReference type="PANTHER" id="PTHR30055">
    <property type="entry name" value="HTH-TYPE TRANSCRIPTIONAL REGULATOR RUTR"/>
    <property type="match status" value="1"/>
</dbReference>
<feature type="domain" description="HTH tetR-type" evidence="9">
    <location>
        <begin position="8"/>
        <end position="68"/>
    </location>
</feature>
<evidence type="ECO:0000256" key="1">
    <source>
        <dbReference type="ARBA" id="ARBA00004719"/>
    </source>
</evidence>
<keyword evidence="5 7" id="KW-0804">Transcription</keyword>
<dbReference type="NCBIfam" id="TIGR03384">
    <property type="entry name" value="betaine_BetI"/>
    <property type="match status" value="1"/>
</dbReference>
<dbReference type="SUPFAM" id="SSF46689">
    <property type="entry name" value="Homeodomain-like"/>
    <property type="match status" value="1"/>
</dbReference>
<dbReference type="GO" id="GO:0003700">
    <property type="term" value="F:DNA-binding transcription factor activity"/>
    <property type="evidence" value="ECO:0007669"/>
    <property type="project" value="UniProtKB-UniRule"/>
</dbReference>
<dbReference type="Gene3D" id="1.10.357.10">
    <property type="entry name" value="Tetracycline Repressor, domain 2"/>
    <property type="match status" value="1"/>
</dbReference>
<dbReference type="EMBL" id="QPMH01000004">
    <property type="protein sequence ID" value="RDD62756.1"/>
    <property type="molecule type" value="Genomic_DNA"/>
</dbReference>
<dbReference type="PROSITE" id="PS50977">
    <property type="entry name" value="HTH_TETR_2"/>
    <property type="match status" value="1"/>
</dbReference>
<dbReference type="HAMAP" id="MF_00768">
    <property type="entry name" value="HTH_type_BetI"/>
    <property type="match status" value="1"/>
</dbReference>
<keyword evidence="4 7" id="KW-0238">DNA-binding</keyword>
<dbReference type="PANTHER" id="PTHR30055:SF234">
    <property type="entry name" value="HTH-TYPE TRANSCRIPTIONAL REGULATOR BETI"/>
    <property type="match status" value="1"/>
</dbReference>
<keyword evidence="11" id="KW-1185">Reference proteome</keyword>
<sequence>MPKVGMEPIRQRQLIKATIATIHEVGFPKTTLGRVARRAGISPGLVAHYFRDKAGLLEATMRFIAEELRLELAGRLDGVSTPEERLQAILAANFSERCFSPAKVSAWVAFWGQAHGEPQLGRMQTVLRTRLKSNLMYALRDIVPDDDADRIATGLSIFVDGLSLRHALGESQLDRHRAHGFARDFLETQLANCARIKRDAKHAELA</sequence>
<evidence type="ECO:0000259" key="9">
    <source>
        <dbReference type="PROSITE" id="PS50977"/>
    </source>
</evidence>
<evidence type="ECO:0000256" key="7">
    <source>
        <dbReference type="HAMAP-Rule" id="MF_00768"/>
    </source>
</evidence>
<dbReference type="GO" id="GO:0045892">
    <property type="term" value="P:negative regulation of DNA-templated transcription"/>
    <property type="evidence" value="ECO:0007669"/>
    <property type="project" value="UniProtKB-UniRule"/>
</dbReference>
<dbReference type="RefSeq" id="WP_114581331.1">
    <property type="nucleotide sequence ID" value="NZ_QPMH01000004.1"/>
</dbReference>
<evidence type="ECO:0000313" key="11">
    <source>
        <dbReference type="Proteomes" id="UP000253941"/>
    </source>
</evidence>
<gene>
    <name evidence="7 10" type="primary">betI</name>
    <name evidence="10" type="ORF">DRB17_06250</name>
</gene>
<dbReference type="InterPro" id="IPR017757">
    <property type="entry name" value="Tscrpt_rep_BetI"/>
</dbReference>
<organism evidence="10 11">
    <name type="scientific">Ferruginivarius sediminum</name>
    <dbReference type="NCBI Taxonomy" id="2661937"/>
    <lineage>
        <taxon>Bacteria</taxon>
        <taxon>Pseudomonadati</taxon>
        <taxon>Pseudomonadota</taxon>
        <taxon>Alphaproteobacteria</taxon>
        <taxon>Rhodospirillales</taxon>
        <taxon>Rhodospirillaceae</taxon>
        <taxon>Ferruginivarius</taxon>
    </lineage>
</organism>
<dbReference type="UniPathway" id="UPA00529"/>
<accession>A0A369TIQ0</accession>
<evidence type="ECO:0000313" key="10">
    <source>
        <dbReference type="EMBL" id="RDD62756.1"/>
    </source>
</evidence>
<dbReference type="GO" id="GO:0019285">
    <property type="term" value="P:glycine betaine biosynthetic process from choline"/>
    <property type="evidence" value="ECO:0007669"/>
    <property type="project" value="UniProtKB-UniRule"/>
</dbReference>
<evidence type="ECO:0000256" key="6">
    <source>
        <dbReference type="ARBA" id="ARBA00024936"/>
    </source>
</evidence>
<dbReference type="Proteomes" id="UP000253941">
    <property type="component" value="Unassembled WGS sequence"/>
</dbReference>
<dbReference type="Pfam" id="PF00440">
    <property type="entry name" value="TetR_N"/>
    <property type="match status" value="1"/>
</dbReference>
<evidence type="ECO:0000256" key="3">
    <source>
        <dbReference type="ARBA" id="ARBA00023015"/>
    </source>
</evidence>
<dbReference type="InterPro" id="IPR009057">
    <property type="entry name" value="Homeodomain-like_sf"/>
</dbReference>
<feature type="DNA-binding region" description="H-T-H motif" evidence="7 8">
    <location>
        <begin position="31"/>
        <end position="50"/>
    </location>
</feature>
<evidence type="ECO:0000256" key="8">
    <source>
        <dbReference type="PROSITE-ProRule" id="PRU00335"/>
    </source>
</evidence>
<proteinExistence type="inferred from homology"/>
<reference evidence="10 11" key="1">
    <citation type="submission" date="2018-07" db="EMBL/GenBank/DDBJ databases">
        <title>Venubactetium sediminum gen. nov., sp. nov., isolated from a marine solar saltern.</title>
        <authorList>
            <person name="Wang S."/>
        </authorList>
    </citation>
    <scope>NUCLEOTIDE SEQUENCE [LARGE SCALE GENOMIC DNA]</scope>
    <source>
        <strain evidence="10 11">WD2A32</strain>
    </source>
</reference>
<protein>
    <recommendedName>
        <fullName evidence="7">HTH-type transcriptional regulator BetI</fullName>
    </recommendedName>
</protein>
<dbReference type="InterPro" id="IPR036271">
    <property type="entry name" value="Tet_transcr_reg_TetR-rel_C_sf"/>
</dbReference>
<keyword evidence="3 7" id="KW-0805">Transcription regulation</keyword>
<dbReference type="InterPro" id="IPR001647">
    <property type="entry name" value="HTH_TetR"/>
</dbReference>
<evidence type="ECO:0000256" key="2">
    <source>
        <dbReference type="ARBA" id="ARBA00022491"/>
    </source>
</evidence>
<dbReference type="GO" id="GO:0000976">
    <property type="term" value="F:transcription cis-regulatory region binding"/>
    <property type="evidence" value="ECO:0007669"/>
    <property type="project" value="TreeGrafter"/>
</dbReference>
<comment type="function">
    <text evidence="6">Repressor involved in the biosynthesis of the osmoprotectant glycine betaine. It represses transcription of the choline transporter BetT and the genes of BetAB involved in the synthesis of glycine betaine.</text>
</comment>
<dbReference type="AlphaFoldDB" id="A0A369TIQ0"/>
<dbReference type="InterPro" id="IPR039538">
    <property type="entry name" value="BetI_C"/>
</dbReference>
<dbReference type="SUPFAM" id="SSF48498">
    <property type="entry name" value="Tetracyclin repressor-like, C-terminal domain"/>
    <property type="match status" value="1"/>
</dbReference>
<comment type="pathway">
    <text evidence="1 7">Amine and polyamine biosynthesis; betaine biosynthesis via choline pathway [regulation].</text>
</comment>